<evidence type="ECO:0000256" key="3">
    <source>
        <dbReference type="ARBA" id="ARBA00022448"/>
    </source>
</evidence>
<keyword evidence="9 10" id="KW-0472">Membrane</keyword>
<dbReference type="SMART" id="SM00397">
    <property type="entry name" value="t_SNARE"/>
    <property type="match status" value="1"/>
</dbReference>
<evidence type="ECO:0000313" key="13">
    <source>
        <dbReference type="Proteomes" id="UP001470230"/>
    </source>
</evidence>
<evidence type="ECO:0000256" key="2">
    <source>
        <dbReference type="ARBA" id="ARBA00009063"/>
    </source>
</evidence>
<keyword evidence="8" id="KW-0175">Coiled coil</keyword>
<dbReference type="InterPro" id="IPR000727">
    <property type="entry name" value="T_SNARE_dom"/>
</dbReference>
<keyword evidence="4 10" id="KW-0812">Transmembrane</keyword>
<dbReference type="PANTHER" id="PTHR19957">
    <property type="entry name" value="SYNTAXIN"/>
    <property type="match status" value="1"/>
</dbReference>
<reference evidence="12 13" key="1">
    <citation type="submission" date="2024-04" db="EMBL/GenBank/DDBJ databases">
        <title>Tritrichomonas musculus Genome.</title>
        <authorList>
            <person name="Alves-Ferreira E."/>
            <person name="Grigg M."/>
            <person name="Lorenzi H."/>
            <person name="Galac M."/>
        </authorList>
    </citation>
    <scope>NUCLEOTIDE SEQUENCE [LARGE SCALE GENOMIC DNA]</scope>
    <source>
        <strain evidence="12 13">EAF2021</strain>
    </source>
</reference>
<dbReference type="Gene3D" id="1.20.5.110">
    <property type="match status" value="1"/>
</dbReference>
<name>A0ABR2JM31_9EUKA</name>
<proteinExistence type="inferred from homology"/>
<dbReference type="PROSITE" id="PS00914">
    <property type="entry name" value="SYNTAXIN"/>
    <property type="match status" value="1"/>
</dbReference>
<evidence type="ECO:0000256" key="9">
    <source>
        <dbReference type="ARBA" id="ARBA00023136"/>
    </source>
</evidence>
<dbReference type="InterPro" id="IPR010989">
    <property type="entry name" value="SNARE"/>
</dbReference>
<dbReference type="Pfam" id="PF05739">
    <property type="entry name" value="SNARE"/>
    <property type="match status" value="1"/>
</dbReference>
<evidence type="ECO:0000256" key="7">
    <source>
        <dbReference type="ARBA" id="ARBA00023034"/>
    </source>
</evidence>
<keyword evidence="6 10" id="KW-1133">Transmembrane helix</keyword>
<evidence type="ECO:0000256" key="4">
    <source>
        <dbReference type="ARBA" id="ARBA00022692"/>
    </source>
</evidence>
<dbReference type="Proteomes" id="UP001470230">
    <property type="component" value="Unassembled WGS sequence"/>
</dbReference>
<dbReference type="CDD" id="cd15845">
    <property type="entry name" value="SNARE_syntaxin16"/>
    <property type="match status" value="1"/>
</dbReference>
<evidence type="ECO:0000256" key="10">
    <source>
        <dbReference type="SAM" id="Phobius"/>
    </source>
</evidence>
<evidence type="ECO:0000256" key="5">
    <source>
        <dbReference type="ARBA" id="ARBA00022927"/>
    </source>
</evidence>
<feature type="transmembrane region" description="Helical" evidence="10">
    <location>
        <begin position="251"/>
        <end position="271"/>
    </location>
</feature>
<evidence type="ECO:0000256" key="8">
    <source>
        <dbReference type="ARBA" id="ARBA00023054"/>
    </source>
</evidence>
<dbReference type="PROSITE" id="PS50192">
    <property type="entry name" value="T_SNARE"/>
    <property type="match status" value="1"/>
</dbReference>
<comment type="subcellular location">
    <subcellularLocation>
        <location evidence="1">Golgi apparatus membrane</location>
        <topology evidence="1">Single-pass type IV membrane protein</topology>
    </subcellularLocation>
</comment>
<dbReference type="EMBL" id="JAPFFF010000011">
    <property type="protein sequence ID" value="KAK8878528.1"/>
    <property type="molecule type" value="Genomic_DNA"/>
</dbReference>
<evidence type="ECO:0000256" key="1">
    <source>
        <dbReference type="ARBA" id="ARBA00004409"/>
    </source>
</evidence>
<sequence>MFDSHRKGFKKNYTDLFNSYRMSLKITPHHQNDMQNNIVTAISENINIKLSILERKITELSELFTQRARPTFDNVEIEICDHNIRQTTNEISNRISDINSEINRPIPTQDNEVATLLMNLQQCHKLRLSALVQRFRNLQATKRVASISSVRQNDTILSSAIDSINNNSDSDSSAQLQHNQELEQIQHDDIAQLVTMMNELNSLFRDVSLLIFEQGTVLDRIDTKIELAVQDVERGNEQLERANEYQSSNCFYVYISVLVGLIFICILIMLFRKR</sequence>
<evidence type="ECO:0000259" key="11">
    <source>
        <dbReference type="PROSITE" id="PS50192"/>
    </source>
</evidence>
<organism evidence="12 13">
    <name type="scientific">Tritrichomonas musculus</name>
    <dbReference type="NCBI Taxonomy" id="1915356"/>
    <lineage>
        <taxon>Eukaryota</taxon>
        <taxon>Metamonada</taxon>
        <taxon>Parabasalia</taxon>
        <taxon>Tritrichomonadida</taxon>
        <taxon>Tritrichomonadidae</taxon>
        <taxon>Tritrichomonas</taxon>
    </lineage>
</organism>
<keyword evidence="5" id="KW-0653">Protein transport</keyword>
<accession>A0ABR2JM31</accession>
<comment type="similarity">
    <text evidence="2">Belongs to the syntaxin family.</text>
</comment>
<dbReference type="InterPro" id="IPR045242">
    <property type="entry name" value="Syntaxin"/>
</dbReference>
<dbReference type="PANTHER" id="PTHR19957:SF83">
    <property type="entry name" value="SYNTAXIN-16"/>
    <property type="match status" value="1"/>
</dbReference>
<comment type="caution">
    <text evidence="12">The sequence shown here is derived from an EMBL/GenBank/DDBJ whole genome shotgun (WGS) entry which is preliminary data.</text>
</comment>
<feature type="domain" description="T-SNARE coiled-coil homology" evidence="11">
    <location>
        <begin position="180"/>
        <end position="242"/>
    </location>
</feature>
<keyword evidence="3" id="KW-0813">Transport</keyword>
<protein>
    <submittedName>
        <fullName evidence="12">Syntaxin-16</fullName>
    </submittedName>
</protein>
<dbReference type="SUPFAM" id="SSF47661">
    <property type="entry name" value="t-snare proteins"/>
    <property type="match status" value="1"/>
</dbReference>
<evidence type="ECO:0000313" key="12">
    <source>
        <dbReference type="EMBL" id="KAK8878528.1"/>
    </source>
</evidence>
<gene>
    <name evidence="12" type="ORF">M9Y10_005308</name>
</gene>
<evidence type="ECO:0000256" key="6">
    <source>
        <dbReference type="ARBA" id="ARBA00022989"/>
    </source>
</evidence>
<dbReference type="InterPro" id="IPR006012">
    <property type="entry name" value="Syntaxin/epimorphin_CS"/>
</dbReference>
<keyword evidence="7" id="KW-0333">Golgi apparatus</keyword>
<keyword evidence="13" id="KW-1185">Reference proteome</keyword>